<evidence type="ECO:0000256" key="1">
    <source>
        <dbReference type="SAM" id="MobiDB-lite"/>
    </source>
</evidence>
<dbReference type="VEuPathDB" id="FungiDB:PV10_07267"/>
<dbReference type="OrthoDB" id="3469466at2759"/>
<dbReference type="PANTHER" id="PTHR37540:SF5">
    <property type="entry name" value="TRANSCRIPTION FACTOR DOMAIN-CONTAINING PROTEIN"/>
    <property type="match status" value="1"/>
</dbReference>
<evidence type="ECO:0008006" key="4">
    <source>
        <dbReference type="Google" id="ProtNLM"/>
    </source>
</evidence>
<dbReference type="AlphaFoldDB" id="A0A0D1ZSY2"/>
<dbReference type="EMBL" id="KN847524">
    <property type="protein sequence ID" value="KIV89908.1"/>
    <property type="molecule type" value="Genomic_DNA"/>
</dbReference>
<dbReference type="RefSeq" id="XP_016221482.1">
    <property type="nucleotide sequence ID" value="XM_016372150.1"/>
</dbReference>
<keyword evidence="3" id="KW-1185">Reference proteome</keyword>
<dbReference type="Proteomes" id="UP000054302">
    <property type="component" value="Unassembled WGS sequence"/>
</dbReference>
<organism evidence="2 3">
    <name type="scientific">Exophiala mesophila</name>
    <name type="common">Black yeast-like fungus</name>
    <dbReference type="NCBI Taxonomy" id="212818"/>
    <lineage>
        <taxon>Eukaryota</taxon>
        <taxon>Fungi</taxon>
        <taxon>Dikarya</taxon>
        <taxon>Ascomycota</taxon>
        <taxon>Pezizomycotina</taxon>
        <taxon>Eurotiomycetes</taxon>
        <taxon>Chaetothyriomycetidae</taxon>
        <taxon>Chaetothyriales</taxon>
        <taxon>Herpotrichiellaceae</taxon>
        <taxon>Exophiala</taxon>
    </lineage>
</organism>
<gene>
    <name evidence="2" type="ORF">PV10_07267</name>
</gene>
<reference evidence="2 3" key="1">
    <citation type="submission" date="2015-01" db="EMBL/GenBank/DDBJ databases">
        <title>The Genome Sequence of Exophiala mesophila CBS40295.</title>
        <authorList>
            <consortium name="The Broad Institute Genomics Platform"/>
            <person name="Cuomo C."/>
            <person name="de Hoog S."/>
            <person name="Gorbushina A."/>
            <person name="Stielow B."/>
            <person name="Teixiera M."/>
            <person name="Abouelleil A."/>
            <person name="Chapman S.B."/>
            <person name="Priest M."/>
            <person name="Young S.K."/>
            <person name="Wortman J."/>
            <person name="Nusbaum C."/>
            <person name="Birren B."/>
        </authorList>
    </citation>
    <scope>NUCLEOTIDE SEQUENCE [LARGE SCALE GENOMIC DNA]</scope>
    <source>
        <strain evidence="2 3">CBS 40295</strain>
    </source>
</reference>
<name>A0A0D1ZSY2_EXOME</name>
<evidence type="ECO:0000313" key="3">
    <source>
        <dbReference type="Proteomes" id="UP000054302"/>
    </source>
</evidence>
<dbReference type="PANTHER" id="PTHR37540">
    <property type="entry name" value="TRANSCRIPTION FACTOR (ACR-2), PUTATIVE-RELATED-RELATED"/>
    <property type="match status" value="1"/>
</dbReference>
<evidence type="ECO:0000313" key="2">
    <source>
        <dbReference type="EMBL" id="KIV89908.1"/>
    </source>
</evidence>
<dbReference type="GeneID" id="27325112"/>
<feature type="region of interest" description="Disordered" evidence="1">
    <location>
        <begin position="1"/>
        <end position="58"/>
    </location>
</feature>
<protein>
    <recommendedName>
        <fullName evidence="4">Transcription factor domain-containing protein</fullName>
    </recommendedName>
</protein>
<dbReference type="HOGENOM" id="CLU_015771_1_1_1"/>
<accession>A0A0D1ZSY2</accession>
<sequence>MPQKIQFVTGYPQSQKEKSESRNLVKANASRIRWRQGDVHTSISTTPVQPPSNRPLDFVGELDLQGEPSQRKPSTALQPSQNTPTLEIGQEFLSAHDPTRLQPGSGLPVPEIPRPLSISFSYVHLPLQSQSPLANRGTDVILAKVYEDLHQMFPADSSGRSHIATTWFETIIADPGLLHASLYAALVRNKVTKHLLIDREELKIAVCQSESVQAINSRLSDPKPGVACGDLNIQSVFNLAFNCLRSQDSGADSSSSQSQFTRPAQGPLGSLKMIDVYGGRIETMPVHCHGLNRMISVRGGLHKLELPGLASQISYNDLIVASRRLERPSLHFVAGLNFDMAMSLSALRRVDRPLRQLGHGFRILKTLRPDTSDRLLTCLHHLSLYTLGMDDYLAVRPEAQSLIVIADQRNYVQHNLMTKIPNSKSPDTHDNDEDHLLTLCHLAATIYSFLCIFPIPAAPFHSLATRIRTILGYARLAREFAEAPELMLWISIMGALASIGSPTGDRAWFVAALDRGFRRLKLESWDELRALLLRFLWFPSTNDYDGGVLWEEVEASDPFDFGPPSQISAGGVG</sequence>
<proteinExistence type="predicted"/>